<keyword evidence="8 17" id="KW-0813">Transport</keyword>
<dbReference type="InterPro" id="IPR040442">
    <property type="entry name" value="Pyrv_kinase-like_dom_sf"/>
</dbReference>
<dbReference type="EMBL" id="DTMQ01000036">
    <property type="protein sequence ID" value="HGE99449.1"/>
    <property type="molecule type" value="Genomic_DNA"/>
</dbReference>
<feature type="domain" description="Phosphotransferase system enzyme I N-terminal" evidence="23">
    <location>
        <begin position="7"/>
        <end position="130"/>
    </location>
</feature>
<evidence type="ECO:0000256" key="1">
    <source>
        <dbReference type="ARBA" id="ARBA00000683"/>
    </source>
</evidence>
<dbReference type="PANTHER" id="PTHR46244:SF3">
    <property type="entry name" value="PHOSPHOENOLPYRUVATE-PROTEIN PHOSPHOTRANSFERASE"/>
    <property type="match status" value="1"/>
</dbReference>
<comment type="subcellular location">
    <subcellularLocation>
        <location evidence="4 17">Cytoplasm</location>
    </subcellularLocation>
</comment>
<dbReference type="GO" id="GO:0016301">
    <property type="term" value="F:kinase activity"/>
    <property type="evidence" value="ECO:0007669"/>
    <property type="project" value="UniProtKB-KW"/>
</dbReference>
<dbReference type="GO" id="GO:0046872">
    <property type="term" value="F:metal ion binding"/>
    <property type="evidence" value="ECO:0007669"/>
    <property type="project" value="UniProtKB-KW"/>
</dbReference>
<evidence type="ECO:0000313" key="24">
    <source>
        <dbReference type="EMBL" id="HGE99449.1"/>
    </source>
</evidence>
<keyword evidence="9 17" id="KW-0963">Cytoplasm</keyword>
<evidence type="ECO:0000259" key="21">
    <source>
        <dbReference type="Pfam" id="PF00391"/>
    </source>
</evidence>
<comment type="function">
    <text evidence="3 17">General (non sugar-specific) component of the phosphoenolpyruvate-dependent sugar phosphotransferase system (sugar PTS). This major carbohydrate active-transport system catalyzes the phosphorylation of incoming sugar substrates concomitantly with their translocation across the cell membrane. Enzyme I transfers the phosphoryl group from phosphoenolpyruvate (PEP) to the phosphoryl carrier protein (HPr).</text>
</comment>
<gene>
    <name evidence="24" type="primary">ptsP</name>
    <name evidence="24" type="ORF">ENX07_05190</name>
</gene>
<dbReference type="SUPFAM" id="SSF47831">
    <property type="entry name" value="Enzyme I of the PEP:sugar phosphotransferase system HPr-binding (sub)domain"/>
    <property type="match status" value="1"/>
</dbReference>
<feature type="active site" description="Tele-phosphohistidine intermediate" evidence="18">
    <location>
        <position position="195"/>
    </location>
</feature>
<dbReference type="GO" id="GO:0005737">
    <property type="term" value="C:cytoplasm"/>
    <property type="evidence" value="ECO:0007669"/>
    <property type="project" value="UniProtKB-SubCell"/>
</dbReference>
<keyword evidence="11 17" id="KW-0808">Transferase</keyword>
<keyword evidence="24" id="KW-0670">Pyruvate</keyword>
<feature type="domain" description="PEP-utilising enzyme C-terminal" evidence="22">
    <location>
        <begin position="263"/>
        <end position="545"/>
    </location>
</feature>
<protein>
    <recommendedName>
        <fullName evidence="7 17">Phosphoenolpyruvate-protein phosphotransferase</fullName>
        <ecNumber evidence="6 17">2.7.3.9</ecNumber>
    </recommendedName>
    <alternativeName>
        <fullName evidence="16 17">Phosphotransferase system, enzyme I</fullName>
    </alternativeName>
</protein>
<dbReference type="InterPro" id="IPR000121">
    <property type="entry name" value="PEP_util_C"/>
</dbReference>
<feature type="binding site" evidence="20">
    <location>
        <position position="459"/>
    </location>
    <ligand>
        <name>Mg(2+)</name>
        <dbReference type="ChEBI" id="CHEBI:18420"/>
    </ligand>
</feature>
<reference evidence="24" key="1">
    <citation type="journal article" date="2020" name="mSystems">
        <title>Genome- and Community-Level Interaction Insights into Carbon Utilization and Element Cycling Functions of Hydrothermarchaeota in Hydrothermal Sediment.</title>
        <authorList>
            <person name="Zhou Z."/>
            <person name="Liu Y."/>
            <person name="Xu W."/>
            <person name="Pan J."/>
            <person name="Luo Z.H."/>
            <person name="Li M."/>
        </authorList>
    </citation>
    <scope>NUCLEOTIDE SEQUENCE [LARGE SCALE GENOMIC DNA]</scope>
    <source>
        <strain evidence="24">SpSt-906</strain>
    </source>
</reference>
<dbReference type="InterPro" id="IPR023151">
    <property type="entry name" value="PEP_util_CS"/>
</dbReference>
<keyword evidence="13 17" id="KW-0479">Metal-binding</keyword>
<dbReference type="NCBIfam" id="TIGR01417">
    <property type="entry name" value="PTS_I_fam"/>
    <property type="match status" value="1"/>
</dbReference>
<evidence type="ECO:0000256" key="15">
    <source>
        <dbReference type="ARBA" id="ARBA00022842"/>
    </source>
</evidence>
<feature type="binding site" evidence="19">
    <location>
        <position position="302"/>
    </location>
    <ligand>
        <name>phosphoenolpyruvate</name>
        <dbReference type="ChEBI" id="CHEBI:58702"/>
    </ligand>
</feature>
<evidence type="ECO:0000259" key="23">
    <source>
        <dbReference type="Pfam" id="PF05524"/>
    </source>
</evidence>
<dbReference type="InterPro" id="IPR024692">
    <property type="entry name" value="PTS_EI"/>
</dbReference>
<dbReference type="InterPro" id="IPR006318">
    <property type="entry name" value="PTS_EI-like"/>
</dbReference>
<name>A0A7C3UV89_UNCW3</name>
<comment type="caution">
    <text evidence="24">The sequence shown here is derived from an EMBL/GenBank/DDBJ whole genome shotgun (WGS) entry which is preliminary data.</text>
</comment>
<dbReference type="Pfam" id="PF02896">
    <property type="entry name" value="PEP-utilizers_C"/>
    <property type="match status" value="1"/>
</dbReference>
<evidence type="ECO:0000256" key="7">
    <source>
        <dbReference type="ARBA" id="ARBA00016544"/>
    </source>
</evidence>
<dbReference type="GO" id="GO:0009401">
    <property type="term" value="P:phosphoenolpyruvate-dependent sugar phosphotransferase system"/>
    <property type="evidence" value="ECO:0007669"/>
    <property type="project" value="UniProtKB-KW"/>
</dbReference>
<dbReference type="InterPro" id="IPR008279">
    <property type="entry name" value="PEP-util_enz_mobile_dom"/>
</dbReference>
<feature type="active site" description="Proton donor" evidence="18">
    <location>
        <position position="506"/>
    </location>
</feature>
<feature type="binding site" evidence="20">
    <location>
        <position position="435"/>
    </location>
    <ligand>
        <name>Mg(2+)</name>
        <dbReference type="ChEBI" id="CHEBI:18420"/>
    </ligand>
</feature>
<evidence type="ECO:0000259" key="22">
    <source>
        <dbReference type="Pfam" id="PF02896"/>
    </source>
</evidence>
<keyword evidence="14 17" id="KW-0418">Kinase</keyword>
<feature type="domain" description="PEP-utilising enzyme mobile" evidence="21">
    <location>
        <begin position="160"/>
        <end position="231"/>
    </location>
</feature>
<dbReference type="EC" id="2.7.3.9" evidence="6 17"/>
<dbReference type="SUPFAM" id="SSF52009">
    <property type="entry name" value="Phosphohistidine domain"/>
    <property type="match status" value="1"/>
</dbReference>
<dbReference type="Gene3D" id="3.50.30.10">
    <property type="entry name" value="Phosphohistidine domain"/>
    <property type="match status" value="1"/>
</dbReference>
<keyword evidence="10 17" id="KW-0762">Sugar transport</keyword>
<dbReference type="GO" id="GO:0008965">
    <property type="term" value="F:phosphoenolpyruvate-protein phosphotransferase activity"/>
    <property type="evidence" value="ECO:0007669"/>
    <property type="project" value="UniProtKB-EC"/>
</dbReference>
<evidence type="ECO:0000256" key="18">
    <source>
        <dbReference type="PIRSR" id="PIRSR000732-1"/>
    </source>
</evidence>
<sequence>MREKFLKGIPVSSGIGIGKVFLYKRDLPHVPERVINEDEILKEISRFRSVINKVEKELSDLYQKVREEMGSDIADLIEFQILLLKDEEILSRVEKFIQEKKWDGAFSYYRVIQDYRESLANSSLPFIRERETDIADCAYRVLRSLLGDEKTFLSNWHTTEDVILFAFDLTPTEVAILNKEKVRGIALGRGGKSGHVAIMAKAKEIPAVDGIWDLMRDEYQNRTAILDGKRGVVIINPNEKRIAQYQREIAEEKKMKSIYLMERESECVTRDGKYIDISANIEFIGEVEKAKEYGAKGIGLFRTEYLFFSRRRIPSEEEQLFFYEEVAKKMKPYPVIIRTFDLGGDKVIPGYTELNPFLGWRGIRIFLEKRELLRTQIRAIMRAGAEHKNLKIMFPMISTLEEVQEIKREISQVKAELEAKGIPFDPEVELGIMIETPSSALLAEKIAPLVSFFSIGSNDLTQYTLACARDNERVSYLYDPLHPTVIRLYKETIAAARKYGIWVGACGEIASEVLGIVLLVGLGIDELSMVPAKIPEAKRIIRQLEWRKTQEWSEKALSLATAKGVRRFLIREIRKNLPDLAEGLNE</sequence>
<feature type="binding site" evidence="19">
    <location>
        <position position="338"/>
    </location>
    <ligand>
        <name>phosphoenolpyruvate</name>
        <dbReference type="ChEBI" id="CHEBI:58702"/>
    </ligand>
</feature>
<comment type="catalytic activity">
    <reaction evidence="1 17">
        <text>L-histidyl-[protein] + phosphoenolpyruvate = N(pros)-phospho-L-histidyl-[protein] + pyruvate</text>
        <dbReference type="Rhea" id="RHEA:23880"/>
        <dbReference type="Rhea" id="RHEA-COMP:9745"/>
        <dbReference type="Rhea" id="RHEA-COMP:9746"/>
        <dbReference type="ChEBI" id="CHEBI:15361"/>
        <dbReference type="ChEBI" id="CHEBI:29979"/>
        <dbReference type="ChEBI" id="CHEBI:58702"/>
        <dbReference type="ChEBI" id="CHEBI:64837"/>
        <dbReference type="EC" id="2.7.3.9"/>
    </reaction>
</comment>
<proteinExistence type="inferred from homology"/>
<dbReference type="Pfam" id="PF00391">
    <property type="entry name" value="PEP-utilizers"/>
    <property type="match status" value="1"/>
</dbReference>
<dbReference type="PANTHER" id="PTHR46244">
    <property type="entry name" value="PHOSPHOENOLPYRUVATE-PROTEIN PHOSPHOTRANSFERASE"/>
    <property type="match status" value="1"/>
</dbReference>
<comment type="cofactor">
    <cofactor evidence="2 17 20">
        <name>Mg(2+)</name>
        <dbReference type="ChEBI" id="CHEBI:18420"/>
    </cofactor>
</comment>
<evidence type="ECO:0000256" key="12">
    <source>
        <dbReference type="ARBA" id="ARBA00022683"/>
    </source>
</evidence>
<dbReference type="PRINTS" id="PR01736">
    <property type="entry name" value="PHPHTRNFRASE"/>
</dbReference>
<evidence type="ECO:0000256" key="17">
    <source>
        <dbReference type="PIRNR" id="PIRNR000732"/>
    </source>
</evidence>
<evidence type="ECO:0000256" key="8">
    <source>
        <dbReference type="ARBA" id="ARBA00022448"/>
    </source>
</evidence>
<accession>A0A7C3UV89</accession>
<dbReference type="AlphaFoldDB" id="A0A7C3UV89"/>
<dbReference type="Pfam" id="PF05524">
    <property type="entry name" value="PEP-utilisers_N"/>
    <property type="match status" value="1"/>
</dbReference>
<evidence type="ECO:0000256" key="4">
    <source>
        <dbReference type="ARBA" id="ARBA00004496"/>
    </source>
</evidence>
<evidence type="ECO:0000256" key="9">
    <source>
        <dbReference type="ARBA" id="ARBA00022490"/>
    </source>
</evidence>
<evidence type="ECO:0000256" key="19">
    <source>
        <dbReference type="PIRSR" id="PIRSR000732-2"/>
    </source>
</evidence>
<dbReference type="Gene3D" id="3.20.20.60">
    <property type="entry name" value="Phosphoenolpyruvate-binding domains"/>
    <property type="match status" value="1"/>
</dbReference>
<dbReference type="InterPro" id="IPR036618">
    <property type="entry name" value="PtsI_HPr-bd_sf"/>
</dbReference>
<comment type="similarity">
    <text evidence="5 17">Belongs to the PEP-utilizing enzyme family.</text>
</comment>
<dbReference type="InterPro" id="IPR050499">
    <property type="entry name" value="PEP-utilizing_PTS_enzyme"/>
</dbReference>
<feature type="binding site" evidence="19">
    <location>
        <begin position="458"/>
        <end position="459"/>
    </location>
    <ligand>
        <name>phosphoenolpyruvate</name>
        <dbReference type="ChEBI" id="CHEBI:58702"/>
    </ligand>
</feature>
<evidence type="ECO:0000256" key="14">
    <source>
        <dbReference type="ARBA" id="ARBA00022777"/>
    </source>
</evidence>
<dbReference type="InterPro" id="IPR036637">
    <property type="entry name" value="Phosphohistidine_dom_sf"/>
</dbReference>
<dbReference type="SUPFAM" id="SSF51621">
    <property type="entry name" value="Phosphoenolpyruvate/pyruvate domain"/>
    <property type="match status" value="1"/>
</dbReference>
<dbReference type="InterPro" id="IPR015813">
    <property type="entry name" value="Pyrv/PenolPyrv_kinase-like_dom"/>
</dbReference>
<evidence type="ECO:0000256" key="10">
    <source>
        <dbReference type="ARBA" id="ARBA00022597"/>
    </source>
</evidence>
<evidence type="ECO:0000256" key="6">
    <source>
        <dbReference type="ARBA" id="ARBA00012232"/>
    </source>
</evidence>
<evidence type="ECO:0000256" key="5">
    <source>
        <dbReference type="ARBA" id="ARBA00007837"/>
    </source>
</evidence>
<evidence type="ECO:0000256" key="20">
    <source>
        <dbReference type="PIRSR" id="PIRSR000732-3"/>
    </source>
</evidence>
<keyword evidence="15 17" id="KW-0460">Magnesium</keyword>
<dbReference type="Gene3D" id="1.10.274.10">
    <property type="entry name" value="PtsI, HPr-binding domain"/>
    <property type="match status" value="1"/>
</dbReference>
<evidence type="ECO:0000256" key="11">
    <source>
        <dbReference type="ARBA" id="ARBA00022679"/>
    </source>
</evidence>
<feature type="binding site" evidence="19">
    <location>
        <position position="469"/>
    </location>
    <ligand>
        <name>phosphoenolpyruvate</name>
        <dbReference type="ChEBI" id="CHEBI:58702"/>
    </ligand>
</feature>
<evidence type="ECO:0000256" key="16">
    <source>
        <dbReference type="ARBA" id="ARBA00033235"/>
    </source>
</evidence>
<evidence type="ECO:0000256" key="3">
    <source>
        <dbReference type="ARBA" id="ARBA00002728"/>
    </source>
</evidence>
<evidence type="ECO:0000256" key="2">
    <source>
        <dbReference type="ARBA" id="ARBA00001946"/>
    </source>
</evidence>
<evidence type="ECO:0000256" key="13">
    <source>
        <dbReference type="ARBA" id="ARBA00022723"/>
    </source>
</evidence>
<dbReference type="InterPro" id="IPR008731">
    <property type="entry name" value="PTS_EIN"/>
</dbReference>
<organism evidence="24">
    <name type="scientific">candidate division WOR-3 bacterium</name>
    <dbReference type="NCBI Taxonomy" id="2052148"/>
    <lineage>
        <taxon>Bacteria</taxon>
        <taxon>Bacteria division WOR-3</taxon>
    </lineage>
</organism>
<dbReference type="PROSITE" id="PS00742">
    <property type="entry name" value="PEP_ENZYMES_2"/>
    <property type="match status" value="1"/>
</dbReference>
<dbReference type="PIRSF" id="PIRSF000732">
    <property type="entry name" value="PTS_enzyme_I"/>
    <property type="match status" value="1"/>
</dbReference>
<keyword evidence="12 17" id="KW-0598">Phosphotransferase system</keyword>